<reference evidence="5 6" key="1">
    <citation type="journal article" date="2018" name="Nat. Biotechnol.">
        <title>A standardized bacterial taxonomy based on genome phylogeny substantially revises the tree of life.</title>
        <authorList>
            <person name="Parks D.H."/>
            <person name="Chuvochina M."/>
            <person name="Waite D.W."/>
            <person name="Rinke C."/>
            <person name="Skarshewski A."/>
            <person name="Chaumeil P.A."/>
            <person name="Hugenholtz P."/>
        </authorList>
    </citation>
    <scope>NUCLEOTIDE SEQUENCE [LARGE SCALE GENOMIC DNA]</scope>
    <source>
        <strain evidence="5">UBA9015</strain>
    </source>
</reference>
<keyword evidence="5" id="KW-0418">Kinase</keyword>
<keyword evidence="1" id="KW-0285">Flavoprotein</keyword>
<dbReference type="NCBIfam" id="TIGR00229">
    <property type="entry name" value="sensory_box"/>
    <property type="match status" value="1"/>
</dbReference>
<proteinExistence type="predicted"/>
<dbReference type="Proteomes" id="UP000262699">
    <property type="component" value="Unassembled WGS sequence"/>
</dbReference>
<dbReference type="AlphaFoldDB" id="A0A3D0W7Z2"/>
<evidence type="ECO:0000259" key="4">
    <source>
        <dbReference type="PROSITE" id="PS50112"/>
    </source>
</evidence>
<dbReference type="PROSITE" id="PS50112">
    <property type="entry name" value="PAS"/>
    <property type="match status" value="1"/>
</dbReference>
<dbReference type="InterPro" id="IPR000014">
    <property type="entry name" value="PAS"/>
</dbReference>
<keyword evidence="2" id="KW-0288">FMN</keyword>
<keyword evidence="5" id="KW-0808">Transferase</keyword>
<dbReference type="InterPro" id="IPR035965">
    <property type="entry name" value="PAS-like_dom_sf"/>
</dbReference>
<protein>
    <submittedName>
        <fullName evidence="5">Histidine kinase</fullName>
    </submittedName>
</protein>
<dbReference type="Pfam" id="PF13426">
    <property type="entry name" value="PAS_9"/>
    <property type="match status" value="1"/>
</dbReference>
<evidence type="ECO:0000256" key="3">
    <source>
        <dbReference type="ARBA" id="ARBA00022991"/>
    </source>
</evidence>
<dbReference type="GO" id="GO:0016301">
    <property type="term" value="F:kinase activity"/>
    <property type="evidence" value="ECO:0007669"/>
    <property type="project" value="UniProtKB-KW"/>
</dbReference>
<dbReference type="EMBL" id="DOYJ01000050">
    <property type="protein sequence ID" value="HCB74857.1"/>
    <property type="molecule type" value="Genomic_DNA"/>
</dbReference>
<evidence type="ECO:0000256" key="2">
    <source>
        <dbReference type="ARBA" id="ARBA00022643"/>
    </source>
</evidence>
<gene>
    <name evidence="5" type="ORF">DEP91_01565</name>
</gene>
<evidence type="ECO:0000256" key="1">
    <source>
        <dbReference type="ARBA" id="ARBA00022630"/>
    </source>
</evidence>
<organism evidence="5 6">
    <name type="scientific">Sphingomonas bacterium</name>
    <dbReference type="NCBI Taxonomy" id="1895847"/>
    <lineage>
        <taxon>Bacteria</taxon>
        <taxon>Pseudomonadati</taxon>
        <taxon>Pseudomonadota</taxon>
        <taxon>Alphaproteobacteria</taxon>
        <taxon>Sphingomonadales</taxon>
        <taxon>Sphingomonadaceae</taxon>
        <taxon>Sphingomonas</taxon>
    </lineage>
</organism>
<dbReference type="SUPFAM" id="SSF55785">
    <property type="entry name" value="PYP-like sensor domain (PAS domain)"/>
    <property type="match status" value="1"/>
</dbReference>
<dbReference type="PANTHER" id="PTHR47429">
    <property type="entry name" value="PROTEIN TWIN LOV 1"/>
    <property type="match status" value="1"/>
</dbReference>
<name>A0A3D0W7Z2_9SPHN</name>
<dbReference type="CDD" id="cd00130">
    <property type="entry name" value="PAS"/>
    <property type="match status" value="1"/>
</dbReference>
<sequence>METHLPEALSAYLRDSRVALAIASAEDDNPLLFVNQAFCTLTGYDADDVLGRNCRMLQRQATNEEARARLREFLAQPRQANVRTPIVNFRKDGTPFVNLLYMSRLRGTDGTVRFMFASQFDVSRSQPDLLADYDEQLAATLGRLAPIAGDAGIVVEGTLLAIANTAATVAQAKIMLDDLNRADHA</sequence>
<evidence type="ECO:0000313" key="6">
    <source>
        <dbReference type="Proteomes" id="UP000262699"/>
    </source>
</evidence>
<keyword evidence="3" id="KW-0157">Chromophore</keyword>
<feature type="domain" description="PAS" evidence="4">
    <location>
        <begin position="22"/>
        <end position="81"/>
    </location>
</feature>
<evidence type="ECO:0000313" key="5">
    <source>
        <dbReference type="EMBL" id="HCB74857.1"/>
    </source>
</evidence>
<dbReference type="Gene3D" id="3.30.450.20">
    <property type="entry name" value="PAS domain"/>
    <property type="match status" value="1"/>
</dbReference>
<accession>A0A3D0W7Z2</accession>
<comment type="caution">
    <text evidence="5">The sequence shown here is derived from an EMBL/GenBank/DDBJ whole genome shotgun (WGS) entry which is preliminary data.</text>
</comment>
<dbReference type="SMART" id="SM00091">
    <property type="entry name" value="PAS"/>
    <property type="match status" value="1"/>
</dbReference>
<dbReference type="PANTHER" id="PTHR47429:SF2">
    <property type="entry name" value="PROTEIN TWIN LOV 1"/>
    <property type="match status" value="1"/>
</dbReference>